<dbReference type="Proteomes" id="UP000516305">
    <property type="component" value="Chromosome"/>
</dbReference>
<dbReference type="PANTHER" id="PTHR37833">
    <property type="entry name" value="LIPOPROTEIN-RELATED"/>
    <property type="match status" value="1"/>
</dbReference>
<proteinExistence type="predicted"/>
<feature type="compositionally biased region" description="Low complexity" evidence="1">
    <location>
        <begin position="32"/>
        <end position="53"/>
    </location>
</feature>
<dbReference type="RefSeq" id="WP_210758530.1">
    <property type="nucleotide sequence ID" value="NZ_CP060139.1"/>
</dbReference>
<dbReference type="Gene3D" id="2.60.40.10">
    <property type="entry name" value="Immunoglobulins"/>
    <property type="match status" value="1"/>
</dbReference>
<dbReference type="InterPro" id="IPR013783">
    <property type="entry name" value="Ig-like_fold"/>
</dbReference>
<dbReference type="Pfam" id="PF07610">
    <property type="entry name" value="DUF1573"/>
    <property type="match status" value="1"/>
</dbReference>
<name>A0A7H0VE48_9FLAO</name>
<gene>
    <name evidence="3" type="ORF">H4K34_16725</name>
</gene>
<keyword evidence="4" id="KW-1185">Reference proteome</keyword>
<feature type="region of interest" description="Disordered" evidence="1">
    <location>
        <begin position="28"/>
        <end position="61"/>
    </location>
</feature>
<reference evidence="3 4" key="1">
    <citation type="submission" date="2020-08" db="EMBL/GenBank/DDBJ databases">
        <title>Croceimicrobium hydrocarbonivorans gen. nov., sp. nov., a novel marine bacterium isolated from a bacterial consortium that degrades polyethylene terephthalate.</title>
        <authorList>
            <person name="Liu R."/>
        </authorList>
    </citation>
    <scope>NUCLEOTIDE SEQUENCE [LARGE SCALE GENOMIC DNA]</scope>
    <source>
        <strain evidence="3 4">A20-9</strain>
    </source>
</reference>
<dbReference type="AlphaFoldDB" id="A0A7H0VE48"/>
<sequence length="178" mass="19050">MTRRLLFSGMIGLAMISSSCDNAASKIRNGADDSASSPANSSNSVNAANQNSNQEISVNVDPNAKLPEFKFEKENHDFGTIEEGTLAKYDFEFTNTGEAPLIISNASGSCGCTVPQWPREPIAPGETGIIHVEFNSNGRPGNQAKTVTLNANTVPNKKILRINAMVNPKPKQAEEQQG</sequence>
<evidence type="ECO:0000313" key="3">
    <source>
        <dbReference type="EMBL" id="QNR23996.1"/>
    </source>
</evidence>
<evidence type="ECO:0000313" key="4">
    <source>
        <dbReference type="Proteomes" id="UP000516305"/>
    </source>
</evidence>
<organism evidence="3 4">
    <name type="scientific">Croceimicrobium hydrocarbonivorans</name>
    <dbReference type="NCBI Taxonomy" id="2761580"/>
    <lineage>
        <taxon>Bacteria</taxon>
        <taxon>Pseudomonadati</taxon>
        <taxon>Bacteroidota</taxon>
        <taxon>Flavobacteriia</taxon>
        <taxon>Flavobacteriales</taxon>
        <taxon>Owenweeksiaceae</taxon>
        <taxon>Croceimicrobium</taxon>
    </lineage>
</organism>
<dbReference type="PANTHER" id="PTHR37833:SF1">
    <property type="entry name" value="SIGNAL PEPTIDE PROTEIN"/>
    <property type="match status" value="1"/>
</dbReference>
<evidence type="ECO:0000256" key="2">
    <source>
        <dbReference type="SAM" id="SignalP"/>
    </source>
</evidence>
<accession>A0A7H0VE48</accession>
<protein>
    <submittedName>
        <fullName evidence="3">DUF1573 domain-containing protein</fullName>
    </submittedName>
</protein>
<dbReference type="KEGG" id="chyd:H4K34_16725"/>
<evidence type="ECO:0000256" key="1">
    <source>
        <dbReference type="SAM" id="MobiDB-lite"/>
    </source>
</evidence>
<dbReference type="EMBL" id="CP060139">
    <property type="protein sequence ID" value="QNR23996.1"/>
    <property type="molecule type" value="Genomic_DNA"/>
</dbReference>
<feature type="signal peptide" evidence="2">
    <location>
        <begin position="1"/>
        <end position="23"/>
    </location>
</feature>
<dbReference type="InterPro" id="IPR011467">
    <property type="entry name" value="DUF1573"/>
</dbReference>
<keyword evidence="2" id="KW-0732">Signal</keyword>
<feature type="chain" id="PRO_5028859300" evidence="2">
    <location>
        <begin position="24"/>
        <end position="178"/>
    </location>
</feature>
<dbReference type="PROSITE" id="PS51257">
    <property type="entry name" value="PROKAR_LIPOPROTEIN"/>
    <property type="match status" value="1"/>
</dbReference>